<dbReference type="FunFam" id="4.10.1000.10:FF:000022">
    <property type="entry name" value="Zinc finger CCCH domain-containing protein 7"/>
    <property type="match status" value="1"/>
</dbReference>
<feature type="zinc finger region" description="C3H1-type" evidence="6">
    <location>
        <begin position="1523"/>
        <end position="1550"/>
    </location>
</feature>
<evidence type="ECO:0000256" key="6">
    <source>
        <dbReference type="PROSITE-ProRule" id="PRU00723"/>
    </source>
</evidence>
<keyword evidence="4 6" id="KW-0862">Zinc</keyword>
<feature type="domain" description="C3H1-type" evidence="8">
    <location>
        <begin position="1441"/>
        <end position="1470"/>
    </location>
</feature>
<feature type="domain" description="C3H1-type" evidence="8">
    <location>
        <begin position="1523"/>
        <end position="1550"/>
    </location>
</feature>
<dbReference type="InterPro" id="IPR000571">
    <property type="entry name" value="Znf_CCCH"/>
</dbReference>
<name>A0A8D7FDZ8_MUSAM</name>
<feature type="region of interest" description="Disordered" evidence="7">
    <location>
        <begin position="933"/>
        <end position="982"/>
    </location>
</feature>
<feature type="compositionally biased region" description="Low complexity" evidence="7">
    <location>
        <begin position="953"/>
        <end position="968"/>
    </location>
</feature>
<feature type="compositionally biased region" description="Basic and acidic residues" evidence="7">
    <location>
        <begin position="58"/>
        <end position="72"/>
    </location>
</feature>
<gene>
    <name evidence="9" type="ORF">GSMUA_215600.1</name>
</gene>
<feature type="region of interest" description="Disordered" evidence="7">
    <location>
        <begin position="456"/>
        <end position="475"/>
    </location>
</feature>
<dbReference type="GO" id="GO:0003677">
    <property type="term" value="F:DNA binding"/>
    <property type="evidence" value="ECO:0007669"/>
    <property type="project" value="UniProtKB-KW"/>
</dbReference>
<reference evidence="9" key="1">
    <citation type="submission" date="2021-03" db="EMBL/GenBank/DDBJ databases">
        <authorList>
            <consortium name="Genoscope - CEA"/>
            <person name="William W."/>
        </authorList>
    </citation>
    <scope>NUCLEOTIDE SEQUENCE</scope>
    <source>
        <strain evidence="9">Doubled-haploid Pahang</strain>
    </source>
</reference>
<feature type="region of interest" description="Disordered" evidence="7">
    <location>
        <begin position="1"/>
        <end position="81"/>
    </location>
</feature>
<feature type="region of interest" description="Disordered" evidence="7">
    <location>
        <begin position="644"/>
        <end position="684"/>
    </location>
</feature>
<dbReference type="PANTHER" id="PTHR46156">
    <property type="entry name" value="CCCH ZINGC FINGER"/>
    <property type="match status" value="1"/>
</dbReference>
<feature type="region of interest" description="Disordered" evidence="7">
    <location>
        <begin position="588"/>
        <end position="629"/>
    </location>
</feature>
<dbReference type="FunFam" id="4.10.1000.10:FF:000008">
    <property type="entry name" value="zinc finger CCCH domain-containing protein 3"/>
    <property type="match status" value="1"/>
</dbReference>
<dbReference type="PROSITE" id="PS50103">
    <property type="entry name" value="ZF_C3H1"/>
    <property type="match status" value="3"/>
</dbReference>
<evidence type="ECO:0000256" key="4">
    <source>
        <dbReference type="ARBA" id="ARBA00022833"/>
    </source>
</evidence>
<dbReference type="GO" id="GO:0005634">
    <property type="term" value="C:nucleus"/>
    <property type="evidence" value="ECO:0007669"/>
    <property type="project" value="UniProtKB-ARBA"/>
</dbReference>
<protein>
    <submittedName>
        <fullName evidence="9">(wild Malaysian banana) hypothetical protein</fullName>
    </submittedName>
</protein>
<dbReference type="GO" id="GO:0008270">
    <property type="term" value="F:zinc ion binding"/>
    <property type="evidence" value="ECO:0007669"/>
    <property type="project" value="UniProtKB-KW"/>
</dbReference>
<keyword evidence="1 6" id="KW-0479">Metal-binding</keyword>
<evidence type="ECO:0000256" key="1">
    <source>
        <dbReference type="ARBA" id="ARBA00022723"/>
    </source>
</evidence>
<evidence type="ECO:0000313" key="9">
    <source>
        <dbReference type="EMBL" id="CAG1849974.1"/>
    </source>
</evidence>
<keyword evidence="3 6" id="KW-0863">Zinc-finger</keyword>
<sequence>MDPLRSPHLSGRSRYDNHAPPSHQFVDPNYYPRQTHHAASFLPPLPPPQPYQNQNPPRRHERDFRAPVEDGGHLFLPYPHPHDPFLQPSPRITDRLPLPEDRYPSCRPHLLGPGEGFVQDPRECTVLDANKFRVVDESQDLIRLRWEEDDRRRLASSCRGNFYPEDLDGGSVGRKRMRWAQDPDHEENSGGRSQRHIQLWNGEVGHQHRAFPESLPGASLGAAYTSSPRGTRHFVATDGNREAASVIEWRQQQLPLMRSYSDRGREDRREVASIMERHLQPPLPSMQPSAHSYSDGDREFLENNNADVAYEAPIAGAVYGSQENYFRGNRGKRKMCGGANDYSISHSPIKQPTKRPSALSRIQSGISVWNRIQEKPSFLSSPSPAPFSPSSNAVQHQAEMGVPDFSFKSNNLAGQVLASPSLAVSFDGTDPEESMPKKTVKKKKLVRKWEEFAVPTDPGSSVSAVKDGIPQEPILDTPRKVLNDLKLSGKQGASSIKPANDANSQTCSTKVLGTGKKTPNCIAIGEVNDSNCHSAEISEFRLANSTNSEHCQADTNATEKRISENLSISVSVFKAGGDDSDKEKKFINLGENDGQNCTSPPVDIGAVNDASSRPFDQGAPEAAPESGTEQLPSAIFLDENIISDNHDNQDIDGPDDDEKCGCPDNGFVPSSSEHSSSSPLGSDEQFVMPVDHISSTFSKDDSIEKNLKSKKKTDEDQLTEVNKGAKEEFKDFGYGEITNADAYLHSEMQNVSADLPPLLKDVVAGEYHPETAIFEKDDGCSIHAHVEIPQSDCLRPGGKSLAICSFIMSETQDASHFTVPEQLHPGLPDSYGCANFNNCCDKQDQKLSKEDNCSLPVKGSLVSEAEGVKSDEDINCKTILGKQKNLLSHDSEKQKITESKPVNGQVHLGQKTFLSSGVPKVVPSRANLVTSLKESAHSRHNLRNKTWRRNDASSSSSQVVLQSQRVGSLCKQSPKKPGKLQSSYVRKGNSLIRKPSIEFPPQPSHTLGISSKLSKDNMEKSMNFESKDTTNDGFTCSNTSFERPKTPPLPLGTKLSNSTADPLLEAPHPLSENSIREVRTEVHSRPLDLASCSVDDQNVKIDETSDPLCTKSMVYVKHKSNQLVAASGPKPTDSANPSLDKAQTFPSSASSDLYYRKKKNQLVRTIYSSDGQNKQDMVHAENTSSDEKKVPIFTSNRSSSSLLKKKLNKVREKQLKHFSFSRVWTLNGLEPHKKGASPLTRLKVLPHLFPWKRTTYWTNNSSVLKRRSLLLRSQKMLLTRDIAYTLSTDGYSLQKSGVSQVGRCSLKWSRSMQRRSKVVNKEAALAVAEVERKKKEREKLASVSDHKSNGNSSLHKLYFSLISNQVDNCYCSQNEHLCAIDQGVRNSRKISLSQRKLLGGNNEYIRIGNGNQLVRDPKKLIRILASEKVRWSLHTARLRLAKKRQYCQFFTRFGECNKKGGKCPYIHDPTKVAICTKYLSGSCSNANCKLTHKIIPERMPDCSYFLQGLCTNTSCPYRHVNVNPNASVCEGFLKGYCVEGDECHKKHSYVCPLYKATGKCLQGSKCKLHHPKIKNKCKAKKGSTVQSSSWGRYFGSSISDVGKSLAVSLDNEDNKKVEDLFCFGGRFADYISLSLDNHDGESSYVASKDLHQSEFSSGNSLMQKDNLDALIKPIRIMRKDYSMPLSADSSYNYNNHNGYGCSCG</sequence>
<evidence type="ECO:0000256" key="7">
    <source>
        <dbReference type="SAM" id="MobiDB-lite"/>
    </source>
</evidence>
<keyword evidence="2" id="KW-0677">Repeat</keyword>
<evidence type="ECO:0000256" key="5">
    <source>
        <dbReference type="ARBA" id="ARBA00023125"/>
    </source>
</evidence>
<feature type="compositionally biased region" description="Low complexity" evidence="7">
    <location>
        <begin position="670"/>
        <end position="682"/>
    </location>
</feature>
<dbReference type="SMART" id="SM00356">
    <property type="entry name" value="ZnF_C3H1"/>
    <property type="match status" value="5"/>
</dbReference>
<evidence type="ECO:0000256" key="2">
    <source>
        <dbReference type="ARBA" id="ARBA00022737"/>
    </source>
</evidence>
<evidence type="ECO:0000256" key="3">
    <source>
        <dbReference type="ARBA" id="ARBA00022771"/>
    </source>
</evidence>
<feature type="compositionally biased region" description="Basic residues" evidence="7">
    <location>
        <begin position="938"/>
        <end position="947"/>
    </location>
</feature>
<dbReference type="EMBL" id="HG996468">
    <property type="protein sequence ID" value="CAG1849974.1"/>
    <property type="molecule type" value="Genomic_DNA"/>
</dbReference>
<dbReference type="PANTHER" id="PTHR46156:SF1">
    <property type="entry name" value="ZINC FINGER CCCH DOMAIN-CONTAINING PROTEIN 3"/>
    <property type="match status" value="1"/>
</dbReference>
<dbReference type="Gene3D" id="4.10.1000.10">
    <property type="entry name" value="Zinc finger, CCCH-type"/>
    <property type="match status" value="2"/>
</dbReference>
<feature type="domain" description="C3H1-type" evidence="8">
    <location>
        <begin position="1496"/>
        <end position="1522"/>
    </location>
</feature>
<evidence type="ECO:0000259" key="8">
    <source>
        <dbReference type="PROSITE" id="PS50103"/>
    </source>
</evidence>
<keyword evidence="5" id="KW-0238">DNA-binding</keyword>
<accession>A0A8D7FDZ8</accession>
<feature type="zinc finger region" description="C3H1-type" evidence="6">
    <location>
        <begin position="1441"/>
        <end position="1470"/>
    </location>
</feature>
<feature type="region of interest" description="Disordered" evidence="7">
    <location>
        <begin position="1125"/>
        <end position="1146"/>
    </location>
</feature>
<feature type="zinc finger region" description="C3H1-type" evidence="6">
    <location>
        <begin position="1496"/>
        <end position="1522"/>
    </location>
</feature>
<organism evidence="9">
    <name type="scientific">Musa acuminata subsp. malaccensis</name>
    <name type="common">Wild banana</name>
    <name type="synonym">Musa malaccensis</name>
    <dbReference type="NCBI Taxonomy" id="214687"/>
    <lineage>
        <taxon>Eukaryota</taxon>
        <taxon>Viridiplantae</taxon>
        <taxon>Streptophyta</taxon>
        <taxon>Embryophyta</taxon>
        <taxon>Tracheophyta</taxon>
        <taxon>Spermatophyta</taxon>
        <taxon>Magnoliopsida</taxon>
        <taxon>Liliopsida</taxon>
        <taxon>Zingiberales</taxon>
        <taxon>Musaceae</taxon>
        <taxon>Musa</taxon>
    </lineage>
</organism>
<proteinExistence type="predicted"/>